<dbReference type="Proteomes" id="UP001451303">
    <property type="component" value="Unassembled WGS sequence"/>
</dbReference>
<comment type="caution">
    <text evidence="1">The sequence shown here is derived from an EMBL/GenBank/DDBJ whole genome shotgun (WGS) entry which is preliminary data.</text>
</comment>
<gene>
    <name evidence="1" type="ORF">QR685DRAFT_433568</name>
</gene>
<proteinExistence type="predicted"/>
<reference evidence="1 2" key="1">
    <citation type="submission" date="2023-09" db="EMBL/GenBank/DDBJ databases">
        <title>Multi-omics analysis of a traditional fermented food reveals byproduct-associated fungal strains for waste-to-food upcycling.</title>
        <authorList>
            <consortium name="Lawrence Berkeley National Laboratory"/>
            <person name="Rekdal V.M."/>
            <person name="Villalobos-Escobedo J.M."/>
            <person name="Rodriguez-Valeron N."/>
            <person name="Garcia M.O."/>
            <person name="Vasquez D.P."/>
            <person name="Damayanti I."/>
            <person name="Sorensen P.M."/>
            <person name="Baidoo E.E."/>
            <person name="De Carvalho A.C."/>
            <person name="Riley R."/>
            <person name="Lipzen A."/>
            <person name="He G."/>
            <person name="Yan M."/>
            <person name="Haridas S."/>
            <person name="Daum C."/>
            <person name="Yoshinaga Y."/>
            <person name="Ng V."/>
            <person name="Grigoriev I.V."/>
            <person name="Munk R."/>
            <person name="Nuraida L."/>
            <person name="Wijaya C.H."/>
            <person name="Morales P.-C."/>
            <person name="Keasling J.D."/>
        </authorList>
    </citation>
    <scope>NUCLEOTIDE SEQUENCE [LARGE SCALE GENOMIC DNA]</scope>
    <source>
        <strain evidence="1 2">FGSC 2613</strain>
    </source>
</reference>
<evidence type="ECO:0000313" key="2">
    <source>
        <dbReference type="Proteomes" id="UP001451303"/>
    </source>
</evidence>
<protein>
    <submittedName>
        <fullName evidence="1">Uncharacterized protein</fullName>
    </submittedName>
</protein>
<name>A0ABR3DP87_NEUIN</name>
<keyword evidence="2" id="KW-1185">Reference proteome</keyword>
<dbReference type="EMBL" id="JAVLET010000001">
    <property type="protein sequence ID" value="KAL0474476.1"/>
    <property type="molecule type" value="Genomic_DNA"/>
</dbReference>
<evidence type="ECO:0000313" key="1">
    <source>
        <dbReference type="EMBL" id="KAL0474476.1"/>
    </source>
</evidence>
<organism evidence="1 2">
    <name type="scientific">Neurospora intermedia</name>
    <dbReference type="NCBI Taxonomy" id="5142"/>
    <lineage>
        <taxon>Eukaryota</taxon>
        <taxon>Fungi</taxon>
        <taxon>Dikarya</taxon>
        <taxon>Ascomycota</taxon>
        <taxon>Pezizomycotina</taxon>
        <taxon>Sordariomycetes</taxon>
        <taxon>Sordariomycetidae</taxon>
        <taxon>Sordariales</taxon>
        <taxon>Sordariaceae</taxon>
        <taxon>Neurospora</taxon>
    </lineage>
</organism>
<sequence length="71" mass="7814">MRTHRPLRRLTGQVQLAMRLDNPVSVAKSQSGRIRTRHIAKITATLSAQSHITRQSGDCDGVGYQSAQRSG</sequence>
<accession>A0ABR3DP87</accession>